<protein>
    <submittedName>
        <fullName evidence="3">Peptidyl-prolyl cis-trans isomerase</fullName>
    </submittedName>
</protein>
<sequence>MTGVIPTDEVEESTVRYERVVAFNIRQRLTAQHRSQRELADFMGLQTSAVSMKMTGKTTWSLADMVKAAAFLGVSLDDLTDDTIMVSMGAAPTKEELEKAIETDAREKARRAERRAAAATAGGDAAAPAIVTARAAEKKTADAPAGGPRFIVMPDGMPGTGTVPRMRFERTTPALGERCSIP</sequence>
<dbReference type="EMBL" id="MWWR01000007">
    <property type="protein sequence ID" value="OZG51634.1"/>
    <property type="molecule type" value="Genomic_DNA"/>
</dbReference>
<evidence type="ECO:0000256" key="1">
    <source>
        <dbReference type="SAM" id="MobiDB-lite"/>
    </source>
</evidence>
<dbReference type="GO" id="GO:0003677">
    <property type="term" value="F:DNA binding"/>
    <property type="evidence" value="ECO:0007669"/>
    <property type="project" value="InterPro"/>
</dbReference>
<evidence type="ECO:0000313" key="3">
    <source>
        <dbReference type="EMBL" id="OZG51634.1"/>
    </source>
</evidence>
<dbReference type="SUPFAM" id="SSF47413">
    <property type="entry name" value="lambda repressor-like DNA-binding domains"/>
    <property type="match status" value="1"/>
</dbReference>
<gene>
    <name evidence="3" type="ORF">PSRA_1031</name>
</gene>
<feature type="region of interest" description="Disordered" evidence="1">
    <location>
        <begin position="136"/>
        <end position="165"/>
    </location>
</feature>
<dbReference type="Gene3D" id="1.10.260.40">
    <property type="entry name" value="lambda repressor-like DNA-binding domains"/>
    <property type="match status" value="1"/>
</dbReference>
<dbReference type="Pfam" id="PF08667">
    <property type="entry name" value="BetR"/>
    <property type="match status" value="1"/>
</dbReference>
<accession>A0A261EXQ1</accession>
<dbReference type="CDD" id="cd00093">
    <property type="entry name" value="HTH_XRE"/>
    <property type="match status" value="1"/>
</dbReference>
<dbReference type="PROSITE" id="PS50943">
    <property type="entry name" value="HTH_CROC1"/>
    <property type="match status" value="1"/>
</dbReference>
<evidence type="ECO:0000313" key="4">
    <source>
        <dbReference type="Proteomes" id="UP000216725"/>
    </source>
</evidence>
<name>A0A261EXQ1_9BIFI</name>
<reference evidence="3 4" key="1">
    <citation type="journal article" date="2017" name="BMC Genomics">
        <title>Comparative genomic and phylogenomic analyses of the Bifidobacteriaceae family.</title>
        <authorList>
            <person name="Lugli G.A."/>
            <person name="Milani C."/>
            <person name="Turroni F."/>
            <person name="Duranti S."/>
            <person name="Mancabelli L."/>
            <person name="Mangifesta M."/>
            <person name="Ferrario C."/>
            <person name="Modesto M."/>
            <person name="Mattarelli P."/>
            <person name="Jiri K."/>
            <person name="van Sinderen D."/>
            <person name="Ventura M."/>
        </authorList>
    </citation>
    <scope>NUCLEOTIDE SEQUENCE [LARGE SCALE GENOMIC DNA]</scope>
    <source>
        <strain evidence="3 4">DSM 24742</strain>
    </source>
</reference>
<organism evidence="3 4">
    <name type="scientific">Pseudoscardovia radai</name>
    <dbReference type="NCBI Taxonomy" id="987066"/>
    <lineage>
        <taxon>Bacteria</taxon>
        <taxon>Bacillati</taxon>
        <taxon>Actinomycetota</taxon>
        <taxon>Actinomycetes</taxon>
        <taxon>Bifidobacteriales</taxon>
        <taxon>Bifidobacteriaceae</taxon>
        <taxon>Pseudoscardovia</taxon>
    </lineage>
</organism>
<dbReference type="GO" id="GO:0016853">
    <property type="term" value="F:isomerase activity"/>
    <property type="evidence" value="ECO:0007669"/>
    <property type="project" value="UniProtKB-KW"/>
</dbReference>
<feature type="domain" description="HTH cro/C1-type" evidence="2">
    <location>
        <begin position="25"/>
        <end position="79"/>
    </location>
</feature>
<dbReference type="AlphaFoldDB" id="A0A261EXQ1"/>
<evidence type="ECO:0000259" key="2">
    <source>
        <dbReference type="PROSITE" id="PS50943"/>
    </source>
</evidence>
<comment type="caution">
    <text evidence="3">The sequence shown here is derived from an EMBL/GenBank/DDBJ whole genome shotgun (WGS) entry which is preliminary data.</text>
</comment>
<dbReference type="InterPro" id="IPR010982">
    <property type="entry name" value="Lambda_DNA-bd_dom_sf"/>
</dbReference>
<dbReference type="Proteomes" id="UP000216725">
    <property type="component" value="Unassembled WGS sequence"/>
</dbReference>
<keyword evidence="4" id="KW-1185">Reference proteome</keyword>
<dbReference type="InterPro" id="IPR001387">
    <property type="entry name" value="Cro/C1-type_HTH"/>
</dbReference>
<proteinExistence type="predicted"/>
<dbReference type="SMART" id="SM00530">
    <property type="entry name" value="HTH_XRE"/>
    <property type="match status" value="1"/>
</dbReference>
<keyword evidence="3" id="KW-0413">Isomerase</keyword>
<dbReference type="InterPro" id="IPR013975">
    <property type="entry name" value="Tscrpt_reg_BetR_N"/>
</dbReference>